<feature type="chain" id="PRO_5046980164" evidence="2">
    <location>
        <begin position="27"/>
        <end position="509"/>
    </location>
</feature>
<evidence type="ECO:0000313" key="4">
    <source>
        <dbReference type="Proteomes" id="UP001527882"/>
    </source>
</evidence>
<dbReference type="EMBL" id="JAQAGZ010000013">
    <property type="protein sequence ID" value="MCZ8514702.1"/>
    <property type="molecule type" value="Genomic_DNA"/>
</dbReference>
<dbReference type="Gene3D" id="3.40.190.10">
    <property type="entry name" value="Periplasmic binding protein-like II"/>
    <property type="match status" value="2"/>
</dbReference>
<feature type="signal peptide" evidence="2">
    <location>
        <begin position="1"/>
        <end position="26"/>
    </location>
</feature>
<evidence type="ECO:0000313" key="3">
    <source>
        <dbReference type="EMBL" id="MCZ8514702.1"/>
    </source>
</evidence>
<dbReference type="RefSeq" id="WP_269883225.1">
    <property type="nucleotide sequence ID" value="NZ_JAQAGZ010000013.1"/>
</dbReference>
<name>A0ABT4QD43_9BACL</name>
<dbReference type="InterPro" id="IPR050490">
    <property type="entry name" value="Bact_solute-bd_prot1"/>
</dbReference>
<keyword evidence="1 2" id="KW-0732">Signal</keyword>
<evidence type="ECO:0000256" key="1">
    <source>
        <dbReference type="ARBA" id="ARBA00022729"/>
    </source>
</evidence>
<evidence type="ECO:0000256" key="2">
    <source>
        <dbReference type="SAM" id="SignalP"/>
    </source>
</evidence>
<dbReference type="PANTHER" id="PTHR43649">
    <property type="entry name" value="ARABINOSE-BINDING PROTEIN-RELATED"/>
    <property type="match status" value="1"/>
</dbReference>
<dbReference type="PROSITE" id="PS51257">
    <property type="entry name" value="PROKAR_LIPOPROTEIN"/>
    <property type="match status" value="1"/>
</dbReference>
<sequence>MNNKRTAKTAAGALAAALALSALLTACGGSKGTATGQGTGAEGTLDVSIMSILLSPTPPQDDNKIKQTIEKATNSKLKIQWVSGNNYDDKLNVTLASGDIPELTFIRDPFAPVFRNAVTQGAFWDITPFLKDYPNLTSKISKTAWDLTKMQDGKNYGVPRPRPSEADPFFILRKDWLDKVGLKVPTTTDELYTVMKAFADKNPGGNGAIPYTTYVNPSDMGSLGQIENSFTGVNGLWKLQDGKLVYTALLPEMRKSLEFEAKMYKEKLIPEDYASLKLSQSNDLFRGGKAGMIVDKAGTMSDYYDKLKAIDPNFKQTDFYPVTSINGYNPKGPGFNGLMAIPKSVPEAKMKRILKLIDTWMNDDVFAIQQYGIEGTDYTVKDGVKVINTEQLTKDNGPDFNQIVYVADPYASSTKVYFPKEVNDLFKKIQDERAKNSAADVSIGLYSPTAQKILPELNKKVQDAKTKIILGRDPITAWDDLVAKLKADQDVAKMSQEMTDAYQKRSAGK</sequence>
<proteinExistence type="predicted"/>
<dbReference type="Proteomes" id="UP001527882">
    <property type="component" value="Unassembled WGS sequence"/>
</dbReference>
<reference evidence="3 4" key="1">
    <citation type="submission" date="2022-12" db="EMBL/GenBank/DDBJ databases">
        <title>Draft genome sequence of Paenibacillus sp. dW9.</title>
        <authorList>
            <person name="Choi E.-W."/>
            <person name="Kim D.-U."/>
        </authorList>
    </citation>
    <scope>NUCLEOTIDE SEQUENCE [LARGE SCALE GENOMIC DNA]</scope>
    <source>
        <strain evidence="4">dW9</strain>
    </source>
</reference>
<accession>A0ABT4QD43</accession>
<dbReference type="SUPFAM" id="SSF53850">
    <property type="entry name" value="Periplasmic binding protein-like II"/>
    <property type="match status" value="1"/>
</dbReference>
<dbReference type="PANTHER" id="PTHR43649:SF33">
    <property type="entry name" value="POLYGALACTURONAN_RHAMNOGALACTURONAN-BINDING PROTEIN YTCQ"/>
    <property type="match status" value="1"/>
</dbReference>
<organism evidence="3 4">
    <name type="scientific">Paenibacillus gyeongsangnamensis</name>
    <dbReference type="NCBI Taxonomy" id="3388067"/>
    <lineage>
        <taxon>Bacteria</taxon>
        <taxon>Bacillati</taxon>
        <taxon>Bacillota</taxon>
        <taxon>Bacilli</taxon>
        <taxon>Bacillales</taxon>
        <taxon>Paenibacillaceae</taxon>
        <taxon>Paenibacillus</taxon>
    </lineage>
</organism>
<comment type="caution">
    <text evidence="3">The sequence shown here is derived from an EMBL/GenBank/DDBJ whole genome shotgun (WGS) entry which is preliminary data.</text>
</comment>
<keyword evidence="4" id="KW-1185">Reference proteome</keyword>
<protein>
    <submittedName>
        <fullName evidence="3">Extracellular solute-binding protein</fullName>
    </submittedName>
</protein>
<gene>
    <name evidence="3" type="ORF">O9H85_20185</name>
</gene>